<reference evidence="5 6" key="1">
    <citation type="submission" date="2023-02" db="EMBL/GenBank/DDBJ databases">
        <title>Genome sequence of Lentisphaera profundi SAORIC-696.</title>
        <authorList>
            <person name="Kim e."/>
            <person name="Cho J.-C."/>
            <person name="Choi A."/>
            <person name="Kang I."/>
        </authorList>
    </citation>
    <scope>NUCLEOTIDE SEQUENCE [LARGE SCALE GENOMIC DNA]</scope>
    <source>
        <strain evidence="5 6">SAORIC-696</strain>
    </source>
</reference>
<protein>
    <submittedName>
        <fullName evidence="5">Alpha/beta hydrolase</fullName>
    </submittedName>
</protein>
<keyword evidence="3" id="KW-0732">Signal</keyword>
<feature type="signal peptide" evidence="3">
    <location>
        <begin position="1"/>
        <end position="23"/>
    </location>
</feature>
<evidence type="ECO:0000256" key="3">
    <source>
        <dbReference type="SAM" id="SignalP"/>
    </source>
</evidence>
<dbReference type="PANTHER" id="PTHR48081">
    <property type="entry name" value="AB HYDROLASE SUPERFAMILY PROTEIN C4A8.06C"/>
    <property type="match status" value="1"/>
</dbReference>
<keyword evidence="2 5" id="KW-0378">Hydrolase</keyword>
<dbReference type="InterPro" id="IPR029058">
    <property type="entry name" value="AB_hydrolase_fold"/>
</dbReference>
<organism evidence="5 6">
    <name type="scientific">Lentisphaera profundi</name>
    <dbReference type="NCBI Taxonomy" id="1658616"/>
    <lineage>
        <taxon>Bacteria</taxon>
        <taxon>Pseudomonadati</taxon>
        <taxon>Lentisphaerota</taxon>
        <taxon>Lentisphaeria</taxon>
        <taxon>Lentisphaerales</taxon>
        <taxon>Lentisphaeraceae</taxon>
        <taxon>Lentisphaera</taxon>
    </lineage>
</organism>
<dbReference type="GO" id="GO:0016787">
    <property type="term" value="F:hydrolase activity"/>
    <property type="evidence" value="ECO:0007669"/>
    <property type="project" value="UniProtKB-KW"/>
</dbReference>
<dbReference type="RefSeq" id="WP_274154272.1">
    <property type="nucleotide sequence ID" value="NZ_CP117812.1"/>
</dbReference>
<name>A0ABY7W2S3_9BACT</name>
<evidence type="ECO:0000256" key="2">
    <source>
        <dbReference type="ARBA" id="ARBA00022801"/>
    </source>
</evidence>
<keyword evidence="6" id="KW-1185">Reference proteome</keyword>
<gene>
    <name evidence="5" type="ORF">PQO03_16390</name>
</gene>
<feature type="domain" description="BD-FAE-like" evidence="4">
    <location>
        <begin position="120"/>
        <end position="228"/>
    </location>
</feature>
<dbReference type="Proteomes" id="UP001214250">
    <property type="component" value="Chromosome 2"/>
</dbReference>
<dbReference type="Pfam" id="PF20434">
    <property type="entry name" value="BD-FAE"/>
    <property type="match status" value="1"/>
</dbReference>
<evidence type="ECO:0000256" key="1">
    <source>
        <dbReference type="ARBA" id="ARBA00010515"/>
    </source>
</evidence>
<dbReference type="Gene3D" id="3.40.50.1820">
    <property type="entry name" value="alpha/beta hydrolase"/>
    <property type="match status" value="1"/>
</dbReference>
<proteinExistence type="inferred from homology"/>
<evidence type="ECO:0000259" key="4">
    <source>
        <dbReference type="Pfam" id="PF20434"/>
    </source>
</evidence>
<sequence length="384" mass="42754">MISPKPLLLLAFTSLIFMGSSRAISEEAQSPNREGVSPGAEFTYGFHQLKWRADSNANGLMEVGEVEIKKRAKWQRINEAEFKQVVLRRRAQVYMKNAYVYKETPTRDLELYADFPKDWKASDKRPVMIWFFGGAWNTGTPFAFKPQADYFARRGVVGIRVDYRIRTVDGIKNDGYVSGLDAKTAIRWVRKNAASLGIDPNNIMAGGDSAGGHLAIATQISELNDPIDDLSISSKVSALLLHNPYVVYINPKSWIYQIDFKTLPPVWVAYGLKDKAAYNDDPSTKRTERNGESFVKELGQAGIPLRTYIKADGGHGFCSGSVHLNPSTLDIDDFLQSCGLLPKGKVEGPGKKTAGAWASEHRKNIMQGRATLSQPQTLQYVNKK</sequence>
<dbReference type="InterPro" id="IPR049492">
    <property type="entry name" value="BD-FAE-like_dom"/>
</dbReference>
<evidence type="ECO:0000313" key="6">
    <source>
        <dbReference type="Proteomes" id="UP001214250"/>
    </source>
</evidence>
<comment type="similarity">
    <text evidence="1">Belongs to the 'GDXG' lipolytic enzyme family.</text>
</comment>
<dbReference type="InterPro" id="IPR050300">
    <property type="entry name" value="GDXG_lipolytic_enzyme"/>
</dbReference>
<dbReference type="PANTHER" id="PTHR48081:SF30">
    <property type="entry name" value="ACETYL-HYDROLASE LIPR-RELATED"/>
    <property type="match status" value="1"/>
</dbReference>
<evidence type="ECO:0000313" key="5">
    <source>
        <dbReference type="EMBL" id="WDE99417.1"/>
    </source>
</evidence>
<dbReference type="EMBL" id="CP117812">
    <property type="protein sequence ID" value="WDE99417.1"/>
    <property type="molecule type" value="Genomic_DNA"/>
</dbReference>
<dbReference type="SUPFAM" id="SSF53474">
    <property type="entry name" value="alpha/beta-Hydrolases"/>
    <property type="match status" value="1"/>
</dbReference>
<feature type="chain" id="PRO_5046330192" evidence="3">
    <location>
        <begin position="24"/>
        <end position="384"/>
    </location>
</feature>
<accession>A0ABY7W2S3</accession>